<feature type="chain" id="PRO_5046245759" evidence="1">
    <location>
        <begin position="23"/>
        <end position="208"/>
    </location>
</feature>
<feature type="signal peptide" evidence="1">
    <location>
        <begin position="1"/>
        <end position="22"/>
    </location>
</feature>
<dbReference type="GO" id="GO:0016787">
    <property type="term" value="F:hydrolase activity"/>
    <property type="evidence" value="ECO:0007669"/>
    <property type="project" value="UniProtKB-KW"/>
</dbReference>
<accession>A0ABW9KKK0</accession>
<keyword evidence="1" id="KW-0732">Signal</keyword>
<dbReference type="Pfam" id="PF09411">
    <property type="entry name" value="PagL"/>
    <property type="match status" value="1"/>
</dbReference>
<sequence>MTPLHSLVLSALAALVPVAAFAQSSTEIPAFGTGTQVFGASAEYAPAAGEIWGYTTHTRFESLLLQYSVAITHGKRTRLRYAPELVPFATLLERTPSETNPTAPVRSYAYGARPVGLELDLRRGSRVEPVFSTNEGFLYYNRRVLSPGGSQFMYTLDFGGGVRVFASPQNALTVSYRYQHESNANISLHNPGTDNHVIAIGFSHFTRR</sequence>
<protein>
    <submittedName>
        <fullName evidence="2">Acyloxyacyl hydrolase</fullName>
    </submittedName>
</protein>
<dbReference type="Proteomes" id="UP001634747">
    <property type="component" value="Unassembled WGS sequence"/>
</dbReference>
<dbReference type="EMBL" id="JBJYXY010000001">
    <property type="protein sequence ID" value="MFN2976317.1"/>
    <property type="molecule type" value="Genomic_DNA"/>
</dbReference>
<dbReference type="SUPFAM" id="SSF56925">
    <property type="entry name" value="OMPA-like"/>
    <property type="match status" value="1"/>
</dbReference>
<evidence type="ECO:0000313" key="3">
    <source>
        <dbReference type="Proteomes" id="UP001634747"/>
    </source>
</evidence>
<evidence type="ECO:0000313" key="2">
    <source>
        <dbReference type="EMBL" id="MFN2976317.1"/>
    </source>
</evidence>
<dbReference type="InterPro" id="IPR011250">
    <property type="entry name" value="OMP/PagP_B-barrel"/>
</dbReference>
<reference evidence="2 3" key="1">
    <citation type="submission" date="2024-12" db="EMBL/GenBank/DDBJ databases">
        <authorList>
            <person name="Lee Y."/>
        </authorList>
    </citation>
    <scope>NUCLEOTIDE SEQUENCE [LARGE SCALE GENOMIC DNA]</scope>
    <source>
        <strain evidence="2 3">03SUJ4</strain>
    </source>
</reference>
<evidence type="ECO:0000256" key="1">
    <source>
        <dbReference type="SAM" id="SignalP"/>
    </source>
</evidence>
<keyword evidence="3" id="KW-1185">Reference proteome</keyword>
<dbReference type="Gene3D" id="2.40.160.20">
    <property type="match status" value="1"/>
</dbReference>
<name>A0ABW9KKK0_9BACT</name>
<gene>
    <name evidence="2" type="ORF">ACK2TP_11145</name>
</gene>
<keyword evidence="2" id="KW-0378">Hydrolase</keyword>
<comment type="caution">
    <text evidence="2">The sequence shown here is derived from an EMBL/GenBank/DDBJ whole genome shotgun (WGS) entry which is preliminary data.</text>
</comment>
<dbReference type="InterPro" id="IPR018550">
    <property type="entry name" value="Lipid-A_deacylase-rel"/>
</dbReference>
<dbReference type="RefSeq" id="WP_263412199.1">
    <property type="nucleotide sequence ID" value="NZ_BAABBH010000001.1"/>
</dbReference>
<organism evidence="2 3">
    <name type="scientific">Terriglobus aquaticus</name>
    <dbReference type="NCBI Taxonomy" id="940139"/>
    <lineage>
        <taxon>Bacteria</taxon>
        <taxon>Pseudomonadati</taxon>
        <taxon>Acidobacteriota</taxon>
        <taxon>Terriglobia</taxon>
        <taxon>Terriglobales</taxon>
        <taxon>Acidobacteriaceae</taxon>
        <taxon>Terriglobus</taxon>
    </lineage>
</organism>
<proteinExistence type="predicted"/>